<proteinExistence type="predicted"/>
<protein>
    <submittedName>
        <fullName evidence="1">Uncharacterized protein</fullName>
    </submittedName>
</protein>
<accession>A0A0E9TIL6</accession>
<sequence>MPVMSFILHHRRMVDPPVHLKFSHLQGSQ</sequence>
<dbReference type="AlphaFoldDB" id="A0A0E9TIL6"/>
<dbReference type="EMBL" id="GBXM01055146">
    <property type="protein sequence ID" value="JAH53431.1"/>
    <property type="molecule type" value="Transcribed_RNA"/>
</dbReference>
<name>A0A0E9TIL6_ANGAN</name>
<evidence type="ECO:0000313" key="1">
    <source>
        <dbReference type="EMBL" id="JAH53431.1"/>
    </source>
</evidence>
<organism evidence="1">
    <name type="scientific">Anguilla anguilla</name>
    <name type="common">European freshwater eel</name>
    <name type="synonym">Muraena anguilla</name>
    <dbReference type="NCBI Taxonomy" id="7936"/>
    <lineage>
        <taxon>Eukaryota</taxon>
        <taxon>Metazoa</taxon>
        <taxon>Chordata</taxon>
        <taxon>Craniata</taxon>
        <taxon>Vertebrata</taxon>
        <taxon>Euteleostomi</taxon>
        <taxon>Actinopterygii</taxon>
        <taxon>Neopterygii</taxon>
        <taxon>Teleostei</taxon>
        <taxon>Anguilliformes</taxon>
        <taxon>Anguillidae</taxon>
        <taxon>Anguilla</taxon>
    </lineage>
</organism>
<reference evidence="1" key="2">
    <citation type="journal article" date="2015" name="Fish Shellfish Immunol.">
        <title>Early steps in the European eel (Anguilla anguilla)-Vibrio vulnificus interaction in the gills: Role of the RtxA13 toxin.</title>
        <authorList>
            <person name="Callol A."/>
            <person name="Pajuelo D."/>
            <person name="Ebbesson L."/>
            <person name="Teles M."/>
            <person name="MacKenzie S."/>
            <person name="Amaro C."/>
        </authorList>
    </citation>
    <scope>NUCLEOTIDE SEQUENCE</scope>
</reference>
<reference evidence="1" key="1">
    <citation type="submission" date="2014-11" db="EMBL/GenBank/DDBJ databases">
        <authorList>
            <person name="Amaro Gonzalez C."/>
        </authorList>
    </citation>
    <scope>NUCLEOTIDE SEQUENCE</scope>
</reference>